<dbReference type="EMBL" id="JAUEIR010000003">
    <property type="protein sequence ID" value="MDN0068791.1"/>
    <property type="molecule type" value="Genomic_DNA"/>
</dbReference>
<protein>
    <submittedName>
        <fullName evidence="1">Uncharacterized protein</fullName>
    </submittedName>
</protein>
<dbReference type="AlphaFoldDB" id="A0AAW7JT35"/>
<comment type="caution">
    <text evidence="1">The sequence shown here is derived from an EMBL/GenBank/DDBJ whole genome shotgun (WGS) entry which is preliminary data.</text>
</comment>
<dbReference type="RefSeq" id="WP_289826796.1">
    <property type="nucleotide sequence ID" value="NZ_JAUEIR010000003.1"/>
</dbReference>
<reference evidence="1" key="1">
    <citation type="submission" date="2023-06" db="EMBL/GenBank/DDBJ databases">
        <authorList>
            <person name="Zeman M."/>
            <person name="Kubasova T."/>
            <person name="Jahodarova E."/>
            <person name="Nykrynova M."/>
            <person name="Rychlik I."/>
        </authorList>
    </citation>
    <scope>NUCLEOTIDE SEQUENCE</scope>
    <source>
        <strain evidence="1">15_COKtk</strain>
    </source>
</reference>
<name>A0AAW7JT35_9ACTN</name>
<reference evidence="1" key="2">
    <citation type="submission" date="2023-08" db="EMBL/GenBank/DDBJ databases">
        <title>Identification and characterization of horizontal gene transfer across gut microbiota members of farm animals based on homology search.</title>
        <authorList>
            <person name="Schwarzerova J."/>
            <person name="Nykrynova M."/>
            <person name="Jureckova K."/>
            <person name="Cejkova D."/>
            <person name="Rychlik I."/>
        </authorList>
    </citation>
    <scope>NUCLEOTIDE SEQUENCE</scope>
    <source>
        <strain evidence="1">15_COKtk</strain>
    </source>
</reference>
<organism evidence="1 2">
    <name type="scientific">Collinsella ihumii</name>
    <dbReference type="NCBI Taxonomy" id="1720204"/>
    <lineage>
        <taxon>Bacteria</taxon>
        <taxon>Bacillati</taxon>
        <taxon>Actinomycetota</taxon>
        <taxon>Coriobacteriia</taxon>
        <taxon>Coriobacteriales</taxon>
        <taxon>Coriobacteriaceae</taxon>
        <taxon>Collinsella</taxon>
    </lineage>
</organism>
<sequence length="50" mass="5833">MATRCRLSGSRRFRSQPKTESAWTARDFLGRREDPFYDVPVQEVEVSIEA</sequence>
<evidence type="ECO:0000313" key="2">
    <source>
        <dbReference type="Proteomes" id="UP001168505"/>
    </source>
</evidence>
<accession>A0AAW7JT35</accession>
<proteinExistence type="predicted"/>
<dbReference type="Proteomes" id="UP001168505">
    <property type="component" value="Unassembled WGS sequence"/>
</dbReference>
<gene>
    <name evidence="1" type="ORF">QVN40_03610</name>
</gene>
<evidence type="ECO:0000313" key="1">
    <source>
        <dbReference type="EMBL" id="MDN0068791.1"/>
    </source>
</evidence>